<dbReference type="Ensembl" id="ENSANIT00000013188.1">
    <property type="protein sequence ID" value="ENSANIP00000012739.1"/>
    <property type="gene ID" value="ENSANIG00000008648.1"/>
</dbReference>
<dbReference type="PANTHER" id="PTHR10269:SF2">
    <property type="entry name" value="GDNF FAMILY RECEPTOR ALPHA-4"/>
    <property type="match status" value="1"/>
</dbReference>
<evidence type="ECO:0000256" key="5">
    <source>
        <dbReference type="ARBA" id="ARBA00023180"/>
    </source>
</evidence>
<evidence type="ECO:0000256" key="2">
    <source>
        <dbReference type="ARBA" id="ARBA00022475"/>
    </source>
</evidence>
<keyword evidence="8" id="KW-1185">Reference proteome</keyword>
<dbReference type="Pfam" id="PF02351">
    <property type="entry name" value="GDNF"/>
    <property type="match status" value="1"/>
</dbReference>
<organism evidence="7 8">
    <name type="scientific">Accipiter nisus</name>
    <name type="common">Eurasian sparrowhawk</name>
    <dbReference type="NCBI Taxonomy" id="211598"/>
    <lineage>
        <taxon>Eukaryota</taxon>
        <taxon>Metazoa</taxon>
        <taxon>Chordata</taxon>
        <taxon>Craniata</taxon>
        <taxon>Vertebrata</taxon>
        <taxon>Euteleostomi</taxon>
        <taxon>Archelosauria</taxon>
        <taxon>Archosauria</taxon>
        <taxon>Dinosauria</taxon>
        <taxon>Saurischia</taxon>
        <taxon>Theropoda</taxon>
        <taxon>Coelurosauria</taxon>
        <taxon>Aves</taxon>
        <taxon>Neognathae</taxon>
        <taxon>Neoaves</taxon>
        <taxon>Telluraves</taxon>
        <taxon>Accipitrimorphae</taxon>
        <taxon>Accipitriformes</taxon>
        <taxon>Accipitridae</taxon>
        <taxon>Accipitrinae</taxon>
        <taxon>Accipiter</taxon>
    </lineage>
</organism>
<dbReference type="GO" id="GO:0043235">
    <property type="term" value="C:receptor complex"/>
    <property type="evidence" value="ECO:0007669"/>
    <property type="project" value="TreeGrafter"/>
</dbReference>
<keyword evidence="3" id="KW-0732">Signal</keyword>
<evidence type="ECO:0000256" key="3">
    <source>
        <dbReference type="ARBA" id="ARBA00022729"/>
    </source>
</evidence>
<dbReference type="GO" id="GO:0007399">
    <property type="term" value="P:nervous system development"/>
    <property type="evidence" value="ECO:0007669"/>
    <property type="project" value="TreeGrafter"/>
</dbReference>
<keyword evidence="4" id="KW-0472">Membrane</keyword>
<comment type="subcellular location">
    <subcellularLocation>
        <location evidence="1">Cell membrane</location>
    </subcellularLocation>
</comment>
<protein>
    <recommendedName>
        <fullName evidence="6">GDNF/GAS1 domain-containing protein</fullName>
    </recommendedName>
</protein>
<keyword evidence="2" id="KW-1003">Cell membrane</keyword>
<proteinExistence type="predicted"/>
<evidence type="ECO:0000313" key="8">
    <source>
        <dbReference type="Proteomes" id="UP000694541"/>
    </source>
</evidence>
<reference evidence="7" key="2">
    <citation type="submission" date="2025-09" db="UniProtKB">
        <authorList>
            <consortium name="Ensembl"/>
        </authorList>
    </citation>
    <scope>IDENTIFICATION</scope>
</reference>
<accession>A0A8B9MQV8</accession>
<dbReference type="GO" id="GO:0016167">
    <property type="term" value="F:glial cell-derived neurotrophic factor receptor activity"/>
    <property type="evidence" value="ECO:0007669"/>
    <property type="project" value="TreeGrafter"/>
</dbReference>
<evidence type="ECO:0000313" key="7">
    <source>
        <dbReference type="Ensembl" id="ENSANIP00000012739.1"/>
    </source>
</evidence>
<sequence>MGDKTHFPPGVAPSPSHHFSGFLAEGMAEAVSSSRDCLQAGESCTNDPICSAKFRTLRQCIAGNGANKLGPDAKNQCRSTVTALLSSQLYGCKCKRGMKKEKHCLSVYWSIHHTLMEGMNVLESSPYEPFIRGFDYVRLASITAGRWVGRCSYRHWFKRGKWLWDRALWTRQSYVVFSQSIDEILQPFFQGAACDSWAILLVEERVLGRSTCDFQFLAFSCPYCEGLGLRDVAGKPLPVSHHRWADSP</sequence>
<dbReference type="InterPro" id="IPR016017">
    <property type="entry name" value="GDNF/GAS1"/>
</dbReference>
<keyword evidence="5" id="KW-0325">Glycoprotein</keyword>
<evidence type="ECO:0000256" key="1">
    <source>
        <dbReference type="ARBA" id="ARBA00004236"/>
    </source>
</evidence>
<reference evidence="7" key="1">
    <citation type="submission" date="2025-08" db="UniProtKB">
        <authorList>
            <consortium name="Ensembl"/>
        </authorList>
    </citation>
    <scope>IDENTIFICATION</scope>
</reference>
<dbReference type="PANTHER" id="PTHR10269">
    <property type="entry name" value="GDNF RECEPTOR ALPHA"/>
    <property type="match status" value="1"/>
</dbReference>
<dbReference type="GO" id="GO:0009897">
    <property type="term" value="C:external side of plasma membrane"/>
    <property type="evidence" value="ECO:0007669"/>
    <property type="project" value="TreeGrafter"/>
</dbReference>
<dbReference type="Proteomes" id="UP000694541">
    <property type="component" value="Unplaced"/>
</dbReference>
<dbReference type="InterPro" id="IPR003438">
    <property type="entry name" value="GDNF_rcpt"/>
</dbReference>
<name>A0A8B9MQV8_9AVES</name>
<evidence type="ECO:0000256" key="4">
    <source>
        <dbReference type="ARBA" id="ARBA00023136"/>
    </source>
</evidence>
<dbReference type="AlphaFoldDB" id="A0A8B9MQV8"/>
<evidence type="ECO:0000259" key="6">
    <source>
        <dbReference type="SMART" id="SM00907"/>
    </source>
</evidence>
<feature type="domain" description="GDNF/GAS1" evidence="6">
    <location>
        <begin position="37"/>
        <end position="116"/>
    </location>
</feature>
<dbReference type="SMART" id="SM00907">
    <property type="entry name" value="GDNF"/>
    <property type="match status" value="1"/>
</dbReference>